<dbReference type="AlphaFoldDB" id="A0A6V7H146"/>
<feature type="non-terminal residue" evidence="1">
    <location>
        <position position="243"/>
    </location>
</feature>
<organism evidence="1 2">
    <name type="scientific">Heterotrigona itama</name>
    <dbReference type="NCBI Taxonomy" id="395501"/>
    <lineage>
        <taxon>Eukaryota</taxon>
        <taxon>Metazoa</taxon>
        <taxon>Ecdysozoa</taxon>
        <taxon>Arthropoda</taxon>
        <taxon>Hexapoda</taxon>
        <taxon>Insecta</taxon>
        <taxon>Pterygota</taxon>
        <taxon>Neoptera</taxon>
        <taxon>Endopterygota</taxon>
        <taxon>Hymenoptera</taxon>
        <taxon>Apocrita</taxon>
        <taxon>Aculeata</taxon>
        <taxon>Apoidea</taxon>
        <taxon>Anthophila</taxon>
        <taxon>Apidae</taxon>
        <taxon>Heterotrigona</taxon>
    </lineage>
</organism>
<evidence type="ECO:0008006" key="3">
    <source>
        <dbReference type="Google" id="ProtNLM"/>
    </source>
</evidence>
<dbReference type="Gene3D" id="3.60.10.10">
    <property type="entry name" value="Endonuclease/exonuclease/phosphatase"/>
    <property type="match status" value="1"/>
</dbReference>
<sequence length="243" mass="27757">ESETNSSKLHRNTYSIPTHTKYPINRVTFAPETTLAKVNQVRFIGNLKVYWEKLESKKPTIQCYRCQAHGHSSINCNKKAMCVKCAGPYGSKKCTKPLEIPPMCTNCKGSHPANYSKCPAFLAFLAKRDAIPPISTSLSYFKKTSISRFILKDNRADAKALYEMHKQLRPSQSNYTDRKRAGSWLLNIKPLLWNTTSIQNKKQEVQKFLEDHLIDIVLITETWLTPGIRIPIQGSNIQKRQNT</sequence>
<proteinExistence type="predicted"/>
<comment type="caution">
    <text evidence="1">The sequence shown here is derived from an EMBL/GenBank/DDBJ whole genome shotgun (WGS) entry which is preliminary data.</text>
</comment>
<dbReference type="OrthoDB" id="7616876at2759"/>
<dbReference type="EMBL" id="CAJDYZ010005678">
    <property type="protein sequence ID" value="CAD1472697.1"/>
    <property type="molecule type" value="Genomic_DNA"/>
</dbReference>
<reference evidence="1" key="1">
    <citation type="submission" date="2020-07" db="EMBL/GenBank/DDBJ databases">
        <authorList>
            <person name="Nazaruddin N."/>
        </authorList>
    </citation>
    <scope>NUCLEOTIDE SEQUENCE</scope>
</reference>
<evidence type="ECO:0000313" key="2">
    <source>
        <dbReference type="Proteomes" id="UP000752696"/>
    </source>
</evidence>
<evidence type="ECO:0000313" key="1">
    <source>
        <dbReference type="EMBL" id="CAD1472697.1"/>
    </source>
</evidence>
<dbReference type="PANTHER" id="PTHR33273">
    <property type="entry name" value="DOMAIN-CONTAINING PROTEIN, PUTATIVE-RELATED"/>
    <property type="match status" value="1"/>
</dbReference>
<dbReference type="PANTHER" id="PTHR33273:SF2">
    <property type="entry name" value="ENDONUCLEASE_EXONUCLEASE_PHOSPHATASE DOMAIN-CONTAINING PROTEIN"/>
    <property type="match status" value="1"/>
</dbReference>
<name>A0A6V7H146_9HYME</name>
<dbReference type="InterPro" id="IPR036691">
    <property type="entry name" value="Endo/exonu/phosph_ase_sf"/>
</dbReference>
<keyword evidence="2" id="KW-1185">Reference proteome</keyword>
<accession>A0A6V7H146</accession>
<gene>
    <name evidence="1" type="ORF">MHI_LOCUS313908</name>
</gene>
<protein>
    <recommendedName>
        <fullName evidence="3">Pre-C2HC domain-containing protein</fullName>
    </recommendedName>
</protein>
<dbReference type="Proteomes" id="UP000752696">
    <property type="component" value="Unassembled WGS sequence"/>
</dbReference>